<feature type="transmembrane region" description="Helical" evidence="2">
    <location>
        <begin position="43"/>
        <end position="62"/>
    </location>
</feature>
<dbReference type="EMBL" id="QLLK01000007">
    <property type="protein sequence ID" value="RAI88464.1"/>
    <property type="molecule type" value="Genomic_DNA"/>
</dbReference>
<sequence length="722" mass="81489">MSKIEQYIVRIDKQLRIQTALKAFLAGLSVAIFSMIFTTSTLAIGLVLLASFGVAAHFLGLFRSKRFQAVRVMHEQFQDLEFSLELLDKADKNTAEKLQFERVNEQFRGGDISLWFKNTGPFLVALAIASSVFGLYHLSSPETNSPLTLSKHEYKSPAIAAVNLPIELTSTEVNIVPPGYTRLPKVTQSELEIEAIKNSDVEWVISLSNSQDLKLELINSNGDGLEFAKNEDSFTLRDRVVNSGIYALRASKDGQVVFETGFFPLQAIDDLAPVIQPTEKELYKYHFTKDPKTISVAAKVSDDFVVKEVFLVATLARGSGENVRFRESRIPIPQQNFKSRDLTVTLDLNSFDFNPGDELYYYWAAMDNRLPEPNFSRSDTYFINYVDSTGVDEQELIGMAIHVMPEYFRSQRQIIIDTENLISTKKSKSEKEFNSTSNEIGSDQKLLRMRYGQYLGEENSDTNAGSEAVDFLAGHDHDHSHEGIVPNLTPTKETATKDSTAVTAPQNTGEDGLGGLMSAFLNNTQTKTKAEVDQTSSLYLLKLAIEEMWESELHLRLFEPEKALPFQIKALEYLKTVQQKSRAYVKRSGFDPPPLKEEEKRLTGDLDDLKNQLEKEQIEVENRLAPLASQVLGLLPKQELSANDKAVVQKFGELWTERMNYTGMQDWSVLLELQELNSGKIDEEGRKLLFQKLYPLIAQSEGVNASFLKNQKLEKAFWSKLQ</sequence>
<keyword evidence="2" id="KW-0812">Transmembrane</keyword>
<evidence type="ECO:0000256" key="2">
    <source>
        <dbReference type="SAM" id="Phobius"/>
    </source>
</evidence>
<keyword evidence="2" id="KW-1133">Transmembrane helix</keyword>
<evidence type="ECO:0000313" key="4">
    <source>
        <dbReference type="Proteomes" id="UP000249610"/>
    </source>
</evidence>
<organism evidence="3 4">
    <name type="scientific">Algoriphagus yeomjeoni</name>
    <dbReference type="NCBI Taxonomy" id="291403"/>
    <lineage>
        <taxon>Bacteria</taxon>
        <taxon>Pseudomonadati</taxon>
        <taxon>Bacteroidota</taxon>
        <taxon>Cytophagia</taxon>
        <taxon>Cytophagales</taxon>
        <taxon>Cyclobacteriaceae</taxon>
        <taxon>Algoriphagus</taxon>
    </lineage>
</organism>
<evidence type="ECO:0008006" key="5">
    <source>
        <dbReference type="Google" id="ProtNLM"/>
    </source>
</evidence>
<feature type="region of interest" description="Disordered" evidence="1">
    <location>
        <begin position="481"/>
        <end position="509"/>
    </location>
</feature>
<proteinExistence type="predicted"/>
<dbReference type="AlphaFoldDB" id="A0A327PB82"/>
<keyword evidence="2" id="KW-0472">Membrane</keyword>
<keyword evidence="4" id="KW-1185">Reference proteome</keyword>
<comment type="caution">
    <text evidence="3">The sequence shown here is derived from an EMBL/GenBank/DDBJ whole genome shotgun (WGS) entry which is preliminary data.</text>
</comment>
<name>A0A327PB82_9BACT</name>
<feature type="transmembrane region" description="Helical" evidence="2">
    <location>
        <begin position="20"/>
        <end position="37"/>
    </location>
</feature>
<evidence type="ECO:0000313" key="3">
    <source>
        <dbReference type="EMBL" id="RAI88464.1"/>
    </source>
</evidence>
<feature type="compositionally biased region" description="Polar residues" evidence="1">
    <location>
        <begin position="488"/>
        <end position="509"/>
    </location>
</feature>
<gene>
    <name evidence="3" type="ORF">LV83_02764</name>
</gene>
<accession>A0A327PB82</accession>
<evidence type="ECO:0000256" key="1">
    <source>
        <dbReference type="SAM" id="MobiDB-lite"/>
    </source>
</evidence>
<dbReference type="RefSeq" id="WP_245947060.1">
    <property type="nucleotide sequence ID" value="NZ_QLLK01000007.1"/>
</dbReference>
<feature type="transmembrane region" description="Helical" evidence="2">
    <location>
        <begin position="122"/>
        <end position="139"/>
    </location>
</feature>
<protein>
    <recommendedName>
        <fullName evidence="5">Tryptophan-rich sensory protein</fullName>
    </recommendedName>
</protein>
<dbReference type="Proteomes" id="UP000249610">
    <property type="component" value="Unassembled WGS sequence"/>
</dbReference>
<reference evidence="3 4" key="1">
    <citation type="submission" date="2018-06" db="EMBL/GenBank/DDBJ databases">
        <title>Genomic Encyclopedia of Archaeal and Bacterial Type Strains, Phase II (KMG-II): from individual species to whole genera.</title>
        <authorList>
            <person name="Goeker M."/>
        </authorList>
    </citation>
    <scope>NUCLEOTIDE SEQUENCE [LARGE SCALE GENOMIC DNA]</scope>
    <source>
        <strain evidence="3 4">DSM 23446</strain>
    </source>
</reference>